<keyword evidence="10 14" id="KW-0046">Antibiotic resistance</keyword>
<dbReference type="GO" id="GO:0005886">
    <property type="term" value="C:plasma membrane"/>
    <property type="evidence" value="ECO:0007669"/>
    <property type="project" value="UniProtKB-SubCell"/>
</dbReference>
<dbReference type="GO" id="GO:0046677">
    <property type="term" value="P:response to antibiotic"/>
    <property type="evidence" value="ECO:0007669"/>
    <property type="project" value="UniProtKB-UniRule"/>
</dbReference>
<feature type="transmembrane region" description="Helical" evidence="14">
    <location>
        <begin position="230"/>
        <end position="249"/>
    </location>
</feature>
<reference evidence="15 16" key="1">
    <citation type="submission" date="2014-12" db="EMBL/GenBank/DDBJ databases">
        <title>Genome assembly of Enhygromyxa salina DSM 15201.</title>
        <authorList>
            <person name="Sharma G."/>
            <person name="Subramanian S."/>
        </authorList>
    </citation>
    <scope>NUCLEOTIDE SEQUENCE [LARGE SCALE GENOMIC DNA]</scope>
    <source>
        <strain evidence="15 16">DSM 15201</strain>
    </source>
</reference>
<keyword evidence="8 14" id="KW-1133">Transmembrane helix</keyword>
<name>A0A0C1ZMD9_9BACT</name>
<evidence type="ECO:0000256" key="8">
    <source>
        <dbReference type="ARBA" id="ARBA00022989"/>
    </source>
</evidence>
<keyword evidence="6 14" id="KW-0812">Transmembrane</keyword>
<comment type="miscellaneous">
    <text evidence="14">Bacitracin is thought to be involved in the inhibition of peptidoglycan synthesis by sequestering undecaprenyl diphosphate, thereby reducing the pool of lipid carrier available.</text>
</comment>
<keyword evidence="14" id="KW-0961">Cell wall biogenesis/degradation</keyword>
<evidence type="ECO:0000256" key="14">
    <source>
        <dbReference type="HAMAP-Rule" id="MF_01006"/>
    </source>
</evidence>
<dbReference type="EC" id="3.6.1.27" evidence="3 14"/>
<evidence type="ECO:0000256" key="9">
    <source>
        <dbReference type="ARBA" id="ARBA00023136"/>
    </source>
</evidence>
<evidence type="ECO:0000256" key="7">
    <source>
        <dbReference type="ARBA" id="ARBA00022801"/>
    </source>
</evidence>
<feature type="transmembrane region" description="Helical" evidence="14">
    <location>
        <begin position="48"/>
        <end position="69"/>
    </location>
</feature>
<dbReference type="GO" id="GO:0008360">
    <property type="term" value="P:regulation of cell shape"/>
    <property type="evidence" value="ECO:0007669"/>
    <property type="project" value="UniProtKB-KW"/>
</dbReference>
<keyword evidence="14" id="KW-0573">Peptidoglycan synthesis</keyword>
<dbReference type="HAMAP" id="MF_01006">
    <property type="entry name" value="Undec_diphosphatase"/>
    <property type="match status" value="1"/>
</dbReference>
<feature type="transmembrane region" description="Helical" evidence="14">
    <location>
        <begin position="90"/>
        <end position="110"/>
    </location>
</feature>
<protein>
    <recommendedName>
        <fullName evidence="4 14">Undecaprenyl-diphosphatase</fullName>
        <ecNumber evidence="3 14">3.6.1.27</ecNumber>
    </recommendedName>
    <alternativeName>
        <fullName evidence="12 14">Bacitracin resistance protein</fullName>
    </alternativeName>
    <alternativeName>
        <fullName evidence="11 14">Undecaprenyl pyrophosphate phosphatase</fullName>
    </alternativeName>
</protein>
<dbReference type="Proteomes" id="UP000031599">
    <property type="component" value="Unassembled WGS sequence"/>
</dbReference>
<comment type="similarity">
    <text evidence="2 14">Belongs to the UppP family.</text>
</comment>
<evidence type="ECO:0000256" key="6">
    <source>
        <dbReference type="ARBA" id="ARBA00022692"/>
    </source>
</evidence>
<evidence type="ECO:0000313" key="16">
    <source>
        <dbReference type="Proteomes" id="UP000031599"/>
    </source>
</evidence>
<dbReference type="PANTHER" id="PTHR30622:SF2">
    <property type="entry name" value="UNDECAPRENYL-DIPHOSPHATASE"/>
    <property type="match status" value="1"/>
</dbReference>
<feature type="transmembrane region" description="Helical" evidence="14">
    <location>
        <begin position="122"/>
        <end position="139"/>
    </location>
</feature>
<evidence type="ECO:0000256" key="3">
    <source>
        <dbReference type="ARBA" id="ARBA00012374"/>
    </source>
</evidence>
<organism evidence="15 16">
    <name type="scientific">Enhygromyxa salina</name>
    <dbReference type="NCBI Taxonomy" id="215803"/>
    <lineage>
        <taxon>Bacteria</taxon>
        <taxon>Pseudomonadati</taxon>
        <taxon>Myxococcota</taxon>
        <taxon>Polyangia</taxon>
        <taxon>Nannocystales</taxon>
        <taxon>Nannocystaceae</taxon>
        <taxon>Enhygromyxa</taxon>
    </lineage>
</organism>
<comment type="catalytic activity">
    <reaction evidence="13 14">
        <text>di-trans,octa-cis-undecaprenyl diphosphate + H2O = di-trans,octa-cis-undecaprenyl phosphate + phosphate + H(+)</text>
        <dbReference type="Rhea" id="RHEA:28094"/>
        <dbReference type="ChEBI" id="CHEBI:15377"/>
        <dbReference type="ChEBI" id="CHEBI:15378"/>
        <dbReference type="ChEBI" id="CHEBI:43474"/>
        <dbReference type="ChEBI" id="CHEBI:58405"/>
        <dbReference type="ChEBI" id="CHEBI:60392"/>
        <dbReference type="EC" id="3.6.1.27"/>
    </reaction>
</comment>
<dbReference type="EMBL" id="JMCC02000148">
    <property type="protein sequence ID" value="KIG12133.1"/>
    <property type="molecule type" value="Genomic_DNA"/>
</dbReference>
<accession>A0A0C1ZMD9</accession>
<comment type="caution">
    <text evidence="15">The sequence shown here is derived from an EMBL/GenBank/DDBJ whole genome shotgun (WGS) entry which is preliminary data.</text>
</comment>
<keyword evidence="5 14" id="KW-1003">Cell membrane</keyword>
<evidence type="ECO:0000256" key="10">
    <source>
        <dbReference type="ARBA" id="ARBA00023251"/>
    </source>
</evidence>
<evidence type="ECO:0000256" key="5">
    <source>
        <dbReference type="ARBA" id="ARBA00022475"/>
    </source>
</evidence>
<keyword evidence="9 14" id="KW-0472">Membrane</keyword>
<sequence>MLASPGAELGYGLAAFLGALQGVAEFLPISSSGHLSLAEAWLGVDAEAAGHSFNIVVHAGTLLAVLLVFRRDLFDLVRGLLDPQQVAWARPMWVALIVGSLPLAVVLIPGVEALVVRMEGEVRWIGGALLLTAALLAFTHRSQPPSDEKDQPPSVAHALLIGCAQLIAVTPGVSRSGSTIAAGLALGLGRARAARFSFLLSIPAITAATGKEALDLLGGDAPLHFAAGPFALGFVVSFAVGLLSLQLLLRLIEKVGMLPFVPYLLVLGMIALVAGS</sequence>
<dbReference type="AlphaFoldDB" id="A0A0C1ZMD9"/>
<evidence type="ECO:0000256" key="4">
    <source>
        <dbReference type="ARBA" id="ARBA00021581"/>
    </source>
</evidence>
<proteinExistence type="inferred from homology"/>
<keyword evidence="7 14" id="KW-0378">Hydrolase</keyword>
<comment type="function">
    <text evidence="14">Catalyzes the dephosphorylation of undecaprenyl diphosphate (UPP). Confers resistance to bacitracin.</text>
</comment>
<comment type="subcellular location">
    <subcellularLocation>
        <location evidence="1 14">Cell membrane</location>
        <topology evidence="1 14">Multi-pass membrane protein</topology>
    </subcellularLocation>
</comment>
<dbReference type="GO" id="GO:0071555">
    <property type="term" value="P:cell wall organization"/>
    <property type="evidence" value="ECO:0007669"/>
    <property type="project" value="UniProtKB-KW"/>
</dbReference>
<dbReference type="RefSeq" id="WP_052558285.1">
    <property type="nucleotide sequence ID" value="NZ_JMCC02000148.1"/>
</dbReference>
<evidence type="ECO:0000256" key="2">
    <source>
        <dbReference type="ARBA" id="ARBA00010621"/>
    </source>
</evidence>
<dbReference type="Pfam" id="PF02673">
    <property type="entry name" value="BacA"/>
    <property type="match status" value="1"/>
</dbReference>
<dbReference type="GO" id="GO:0009252">
    <property type="term" value="P:peptidoglycan biosynthetic process"/>
    <property type="evidence" value="ECO:0007669"/>
    <property type="project" value="UniProtKB-KW"/>
</dbReference>
<evidence type="ECO:0000256" key="11">
    <source>
        <dbReference type="ARBA" id="ARBA00032707"/>
    </source>
</evidence>
<keyword evidence="14" id="KW-0133">Cell shape</keyword>
<dbReference type="PANTHER" id="PTHR30622">
    <property type="entry name" value="UNDECAPRENYL-DIPHOSPHATASE"/>
    <property type="match status" value="1"/>
</dbReference>
<dbReference type="InterPro" id="IPR003824">
    <property type="entry name" value="UppP"/>
</dbReference>
<dbReference type="GO" id="GO:0050380">
    <property type="term" value="F:undecaprenyl-diphosphatase activity"/>
    <property type="evidence" value="ECO:0007669"/>
    <property type="project" value="UniProtKB-UniRule"/>
</dbReference>
<evidence type="ECO:0000313" key="15">
    <source>
        <dbReference type="EMBL" id="KIG12133.1"/>
    </source>
</evidence>
<evidence type="ECO:0000256" key="12">
    <source>
        <dbReference type="ARBA" id="ARBA00032932"/>
    </source>
</evidence>
<feature type="transmembrane region" description="Helical" evidence="14">
    <location>
        <begin position="256"/>
        <end position="275"/>
    </location>
</feature>
<evidence type="ECO:0000256" key="1">
    <source>
        <dbReference type="ARBA" id="ARBA00004651"/>
    </source>
</evidence>
<gene>
    <name evidence="14" type="primary">uppP</name>
    <name evidence="15" type="ORF">DB30_01867</name>
</gene>
<evidence type="ECO:0000256" key="13">
    <source>
        <dbReference type="ARBA" id="ARBA00047594"/>
    </source>
</evidence>